<dbReference type="EMBL" id="BSXG01000020">
    <property type="protein sequence ID" value="GME25541.1"/>
    <property type="molecule type" value="Genomic_DNA"/>
</dbReference>
<name>A0ACB5RYL5_9PEZI</name>
<keyword evidence="2" id="KW-1185">Reference proteome</keyword>
<comment type="caution">
    <text evidence="1">The sequence shown here is derived from an EMBL/GenBank/DDBJ whole genome shotgun (WGS) entry which is preliminary data.</text>
</comment>
<organism evidence="1 2">
    <name type="scientific">Neofusicoccum parvum</name>
    <dbReference type="NCBI Taxonomy" id="310453"/>
    <lineage>
        <taxon>Eukaryota</taxon>
        <taxon>Fungi</taxon>
        <taxon>Dikarya</taxon>
        <taxon>Ascomycota</taxon>
        <taxon>Pezizomycotina</taxon>
        <taxon>Dothideomycetes</taxon>
        <taxon>Dothideomycetes incertae sedis</taxon>
        <taxon>Botryosphaeriales</taxon>
        <taxon>Botryosphaeriaceae</taxon>
        <taxon>Neofusicoccum</taxon>
    </lineage>
</organism>
<proteinExistence type="predicted"/>
<dbReference type="Proteomes" id="UP001165186">
    <property type="component" value="Unassembled WGS sequence"/>
</dbReference>
<gene>
    <name evidence="1" type="primary">g11382</name>
    <name evidence="1" type="ORF">NpPPO83_00011382</name>
</gene>
<sequence>MLESLVRHHLRRRKGNFEGFEQVDIVRGKGSGLTILLHGVPGVGKTSTAESIADCFEKPLLPITCGDLGVTLTDVEQRLETSFTLAHRWDCILLLDNANVLLAERTREDLTRNSIASVFLRVLDRHAGVLFLTTNRVGAFDEAFRSRIHLSLYYPPLSEALSIKVWKVAMSQTRKRERSIRIKEEEILEFAVEHYNVAEHCRWNGRQIRNAFQIAIALAENDAYNEGRDEEQPKFETEGSNKKPLTVTLRRRHFEKVAKANNASFGQRISKASIAKKEKEPSRGKKKARREEVLSERESEDRDDTSVSDQETDTEQESGSGRE</sequence>
<evidence type="ECO:0000313" key="2">
    <source>
        <dbReference type="Proteomes" id="UP001165186"/>
    </source>
</evidence>
<accession>A0ACB5RYL5</accession>
<reference evidence="1" key="1">
    <citation type="submission" date="2024-09" db="EMBL/GenBank/DDBJ databases">
        <title>Draft Genome Sequences of Neofusicoccum parvum.</title>
        <authorList>
            <person name="Ashida A."/>
            <person name="Camagna M."/>
            <person name="Tanaka A."/>
            <person name="Takemoto D."/>
        </authorList>
    </citation>
    <scope>NUCLEOTIDE SEQUENCE</scope>
    <source>
        <strain evidence="1">PPO83</strain>
    </source>
</reference>
<protein>
    <submittedName>
        <fullName evidence="1">Uncharacterized protein</fullName>
    </submittedName>
</protein>
<evidence type="ECO:0000313" key="1">
    <source>
        <dbReference type="EMBL" id="GME25541.1"/>
    </source>
</evidence>